<dbReference type="AlphaFoldDB" id="K4IA45"/>
<keyword evidence="1" id="KW-0732">Signal</keyword>
<accession>K4IA45</accession>
<dbReference type="HOGENOM" id="CLU_2685176_0_0_10"/>
<evidence type="ECO:0000256" key="1">
    <source>
        <dbReference type="SAM" id="SignalP"/>
    </source>
</evidence>
<organism evidence="2 3">
    <name type="scientific">Psychroflexus torquis (strain ATCC 700755 / CIP 106069 / ACAM 623)</name>
    <dbReference type="NCBI Taxonomy" id="313595"/>
    <lineage>
        <taxon>Bacteria</taxon>
        <taxon>Pseudomonadati</taxon>
        <taxon>Bacteroidota</taxon>
        <taxon>Flavobacteriia</taxon>
        <taxon>Flavobacteriales</taxon>
        <taxon>Flavobacteriaceae</taxon>
        <taxon>Psychroflexus</taxon>
    </lineage>
</organism>
<gene>
    <name evidence="2" type="ordered locus">P700755_000256</name>
</gene>
<protein>
    <submittedName>
        <fullName evidence="2">Uncharacterized protein</fullName>
    </submittedName>
</protein>
<evidence type="ECO:0000313" key="3">
    <source>
        <dbReference type="Proteomes" id="UP000008514"/>
    </source>
</evidence>
<sequence length="74" mass="8173">MRKNFAIILISFLSTILSSQTKLNLADLSTLENAKIVVLRLEINATPKNAGKLGQKLMSKILNNNSNTNYDIVP</sequence>
<dbReference type="STRING" id="313595.P700755_000256"/>
<feature type="chain" id="PRO_5003879270" evidence="1">
    <location>
        <begin position="20"/>
        <end position="74"/>
    </location>
</feature>
<proteinExistence type="predicted"/>
<dbReference type="KEGG" id="ptq:P700755_000256"/>
<evidence type="ECO:0000313" key="2">
    <source>
        <dbReference type="EMBL" id="AFU67299.1"/>
    </source>
</evidence>
<name>K4IA45_PSYTT</name>
<dbReference type="EMBL" id="CP003879">
    <property type="protein sequence ID" value="AFU67299.1"/>
    <property type="molecule type" value="Genomic_DNA"/>
</dbReference>
<keyword evidence="3" id="KW-1185">Reference proteome</keyword>
<dbReference type="RefSeq" id="WP_015022918.1">
    <property type="nucleotide sequence ID" value="NC_018721.1"/>
</dbReference>
<feature type="signal peptide" evidence="1">
    <location>
        <begin position="1"/>
        <end position="19"/>
    </location>
</feature>
<reference evidence="2" key="2">
    <citation type="submission" date="2012-09" db="EMBL/GenBank/DDBJ databases">
        <title>The complete sequence of Psychroflexus torquis an extreme psychrophile from sea-ice that is stimulated by light.</title>
        <authorList>
            <person name="Feng S."/>
            <person name="Powell S.M."/>
            <person name="Bowman J.P."/>
        </authorList>
    </citation>
    <scope>NUCLEOTIDE SEQUENCE [LARGE SCALE GENOMIC DNA]</scope>
    <source>
        <strain evidence="2">ATCC 700755</strain>
    </source>
</reference>
<reference evidence="2" key="1">
    <citation type="submission" date="2006-03" db="EMBL/GenBank/DDBJ databases">
        <authorList>
            <person name="Bowman J."/>
            <person name="Ferriera S."/>
            <person name="Johnson J."/>
            <person name="Kravitz S."/>
            <person name="Halpern A."/>
            <person name="Remington K."/>
            <person name="Beeson K."/>
            <person name="Tran B."/>
            <person name="Rogers Y.-H."/>
            <person name="Friedman R."/>
            <person name="Venter J.C."/>
        </authorList>
    </citation>
    <scope>NUCLEOTIDE SEQUENCE [LARGE SCALE GENOMIC DNA]</scope>
    <source>
        <strain evidence="2">ATCC 700755</strain>
    </source>
</reference>
<dbReference type="Proteomes" id="UP000008514">
    <property type="component" value="Chromosome"/>
</dbReference>